<accession>C9ZB86</accession>
<dbReference type="AlphaFoldDB" id="C9ZB86"/>
<dbReference type="HOGENOM" id="CLU_1721390_0_0_11"/>
<reference evidence="2 3" key="2">
    <citation type="journal article" date="2010" name="Mol. Plant Microbe Interact.">
        <title>Streptomyces scabies 87-22 contains a coronafacic acid-like biosynthetic cluster that contributes to plant-microbe interactions.</title>
        <authorList>
            <person name="Bignell D.R."/>
            <person name="Seipke R.F."/>
            <person name="Huguet-Tapia J.C."/>
            <person name="Chambers A.H."/>
            <person name="Parry R.J."/>
            <person name="Loria R."/>
        </authorList>
    </citation>
    <scope>NUCLEOTIDE SEQUENCE [LARGE SCALE GENOMIC DNA]</scope>
    <source>
        <strain evidence="2 3">87.22</strain>
    </source>
</reference>
<evidence type="ECO:0000313" key="3">
    <source>
        <dbReference type="Proteomes" id="UP000001444"/>
    </source>
</evidence>
<dbReference type="EMBL" id="FN554889">
    <property type="protein sequence ID" value="CBG76037.1"/>
    <property type="molecule type" value="Genomic_DNA"/>
</dbReference>
<dbReference type="KEGG" id="scb:SCAB_91051"/>
<protein>
    <submittedName>
        <fullName evidence="2">Uncharacterized protein</fullName>
    </submittedName>
</protein>
<dbReference type="STRING" id="680198.SCAB_0021"/>
<gene>
    <name evidence="1" type="ordered locus">SCAB_0021</name>
    <name evidence="2" type="ordered locus">SCAB_91051</name>
</gene>
<name>C9ZB86_STRSW</name>
<reference evidence="2" key="1">
    <citation type="submission" date="2009-09" db="EMBL/GenBank/DDBJ databases">
        <authorList>
            <person name="Bentley S.D."/>
        </authorList>
    </citation>
    <scope>NUCLEOTIDE SEQUENCE</scope>
    <source>
        <strain evidence="2">87.22</strain>
    </source>
</reference>
<dbReference type="Proteomes" id="UP000001444">
    <property type="component" value="Chromosome"/>
</dbReference>
<evidence type="ECO:0000313" key="1">
    <source>
        <dbReference type="EMBL" id="CBG67231.1"/>
    </source>
</evidence>
<keyword evidence="3" id="KW-1185">Reference proteome</keyword>
<sequence length="152" mass="17478">MARGRPSARDTEGSEPSAELVERVMDVCEQHYTAVTGTNSEHWDQEASRELVDISLRTVHLAEPERYPQTLDAYLHEHQARLKRLWHRYGPGGMFAGELVLIDLPGCFVLCERIETTPLWLEGIWTQKGQEEIALERLQNSWLYDTGEEDGR</sequence>
<evidence type="ECO:0000313" key="2">
    <source>
        <dbReference type="EMBL" id="CBG76037.1"/>
    </source>
</evidence>
<proteinExistence type="predicted"/>
<dbReference type="KEGG" id="scb:SCAB_0021"/>
<dbReference type="EMBL" id="FN554889">
    <property type="protein sequence ID" value="CBG67231.1"/>
    <property type="molecule type" value="Genomic_DNA"/>
</dbReference>
<organism evidence="2 3">
    <name type="scientific">Streptomyces scabiei (strain 87.22)</name>
    <dbReference type="NCBI Taxonomy" id="680198"/>
    <lineage>
        <taxon>Bacteria</taxon>
        <taxon>Bacillati</taxon>
        <taxon>Actinomycetota</taxon>
        <taxon>Actinomycetes</taxon>
        <taxon>Kitasatosporales</taxon>
        <taxon>Streptomycetaceae</taxon>
        <taxon>Streptomyces</taxon>
    </lineage>
</organism>